<dbReference type="GO" id="GO:0005905">
    <property type="term" value="C:clathrin-coated pit"/>
    <property type="evidence" value="ECO:0007669"/>
    <property type="project" value="UniProtKB-SubCell"/>
</dbReference>
<feature type="domain" description="MHD" evidence="10">
    <location>
        <begin position="859"/>
        <end position="1127"/>
    </location>
</feature>
<evidence type="ECO:0000256" key="8">
    <source>
        <dbReference type="SAM" id="Coils"/>
    </source>
</evidence>
<proteinExistence type="inferred from homology"/>
<dbReference type="Pfam" id="PF22699">
    <property type="entry name" value="GMIP-like_FCH"/>
    <property type="match status" value="1"/>
</dbReference>
<evidence type="ECO:0000259" key="11">
    <source>
        <dbReference type="PROSITE" id="PS51741"/>
    </source>
</evidence>
<feature type="region of interest" description="Disordered" evidence="9">
    <location>
        <begin position="696"/>
        <end position="740"/>
    </location>
</feature>
<dbReference type="InterPro" id="IPR028565">
    <property type="entry name" value="MHD"/>
</dbReference>
<feature type="region of interest" description="Disordered" evidence="9">
    <location>
        <begin position="358"/>
        <end position="425"/>
    </location>
</feature>
<feature type="compositionally biased region" description="Low complexity" evidence="9">
    <location>
        <begin position="582"/>
        <end position="602"/>
    </location>
</feature>
<reference evidence="13" key="1">
    <citation type="submission" date="2025-08" db="UniProtKB">
        <authorList>
            <consortium name="RefSeq"/>
        </authorList>
    </citation>
    <scope>IDENTIFICATION</scope>
    <source>
        <strain evidence="13">15112-1751.03</strain>
        <tissue evidence="13">Whole Adult</tissue>
    </source>
</reference>
<dbReference type="Proteomes" id="UP000515160">
    <property type="component" value="Chromosome 2R"/>
</dbReference>
<dbReference type="PANTHER" id="PTHR23065:SF15">
    <property type="entry name" value="AT02057P"/>
    <property type="match status" value="1"/>
</dbReference>
<evidence type="ECO:0000313" key="13">
    <source>
        <dbReference type="RefSeq" id="XP_034117092.1"/>
    </source>
</evidence>
<dbReference type="AlphaFoldDB" id="A0A6P8ZEW1"/>
<dbReference type="PROSITE" id="PS51072">
    <property type="entry name" value="MHD"/>
    <property type="match status" value="1"/>
</dbReference>
<evidence type="ECO:0000256" key="2">
    <source>
        <dbReference type="ARBA" id="ARBA00011064"/>
    </source>
</evidence>
<dbReference type="GO" id="GO:0005886">
    <property type="term" value="C:plasma membrane"/>
    <property type="evidence" value="ECO:0007669"/>
    <property type="project" value="TreeGrafter"/>
</dbReference>
<dbReference type="OrthoDB" id="5593455at2759"/>
<name>A0A6P8ZEW1_DROAB</name>
<evidence type="ECO:0000256" key="9">
    <source>
        <dbReference type="SAM" id="MobiDB-lite"/>
    </source>
</evidence>
<keyword evidence="6" id="KW-0168">Coated pit</keyword>
<dbReference type="GO" id="GO:0072583">
    <property type="term" value="P:clathrin-dependent endocytosis"/>
    <property type="evidence" value="ECO:0007669"/>
    <property type="project" value="TreeGrafter"/>
</dbReference>
<keyword evidence="3" id="KW-0254">Endocytosis</keyword>
<dbReference type="InterPro" id="IPR054713">
    <property type="entry name" value="GMIP/FCHO2-like_FCH"/>
</dbReference>
<feature type="compositionally biased region" description="Polar residues" evidence="9">
    <location>
        <begin position="461"/>
        <end position="474"/>
    </location>
</feature>
<feature type="region of interest" description="Disordered" evidence="9">
    <location>
        <begin position="582"/>
        <end position="604"/>
    </location>
</feature>
<evidence type="ECO:0000256" key="7">
    <source>
        <dbReference type="PROSITE-ProRule" id="PRU01077"/>
    </source>
</evidence>
<comment type="similarity">
    <text evidence="2">Belongs to the FCHO family.</text>
</comment>
<dbReference type="RefSeq" id="XP_034117092.1">
    <property type="nucleotide sequence ID" value="XM_034261201.2"/>
</dbReference>
<dbReference type="CDD" id="cd09265">
    <property type="entry name" value="AP_Syp1_like_MHD"/>
    <property type="match status" value="1"/>
</dbReference>
<evidence type="ECO:0000313" key="12">
    <source>
        <dbReference type="Proteomes" id="UP000515160"/>
    </source>
</evidence>
<feature type="region of interest" description="Disordered" evidence="9">
    <location>
        <begin position="442"/>
        <end position="539"/>
    </location>
</feature>
<keyword evidence="12" id="KW-1185">Reference proteome</keyword>
<organism evidence="12 13">
    <name type="scientific">Drosophila albomicans</name>
    <name type="common">Fruit fly</name>
    <dbReference type="NCBI Taxonomy" id="7291"/>
    <lineage>
        <taxon>Eukaryota</taxon>
        <taxon>Metazoa</taxon>
        <taxon>Ecdysozoa</taxon>
        <taxon>Arthropoda</taxon>
        <taxon>Hexapoda</taxon>
        <taxon>Insecta</taxon>
        <taxon>Pterygota</taxon>
        <taxon>Neoptera</taxon>
        <taxon>Endopterygota</taxon>
        <taxon>Diptera</taxon>
        <taxon>Brachycera</taxon>
        <taxon>Muscomorpha</taxon>
        <taxon>Ephydroidea</taxon>
        <taxon>Drosophilidae</taxon>
        <taxon>Drosophila</taxon>
    </lineage>
</organism>
<feature type="coiled-coil region" evidence="8">
    <location>
        <begin position="135"/>
        <end position="189"/>
    </location>
</feature>
<dbReference type="InterPro" id="IPR018808">
    <property type="entry name" value="Muniscin_C"/>
</dbReference>
<keyword evidence="4 7" id="KW-0175">Coiled coil</keyword>
<comment type="subcellular location">
    <subcellularLocation>
        <location evidence="1">Membrane</location>
        <location evidence="1">Clathrin-coated pit</location>
        <topology evidence="1">Peripheral membrane protein</topology>
        <orientation evidence="1">Cytoplasmic side</orientation>
    </subcellularLocation>
</comment>
<evidence type="ECO:0000256" key="6">
    <source>
        <dbReference type="ARBA" id="ARBA00023176"/>
    </source>
</evidence>
<evidence type="ECO:0000259" key="10">
    <source>
        <dbReference type="PROSITE" id="PS51072"/>
    </source>
</evidence>
<dbReference type="SMART" id="SM00055">
    <property type="entry name" value="FCH"/>
    <property type="match status" value="1"/>
</dbReference>
<dbReference type="PANTHER" id="PTHR23065">
    <property type="entry name" value="PROLINE-SERINE-THREONINE PHOSPHATASE INTERACTING PROTEIN 1"/>
    <property type="match status" value="1"/>
</dbReference>
<dbReference type="Pfam" id="PF10291">
    <property type="entry name" value="muHD"/>
    <property type="match status" value="1"/>
</dbReference>
<evidence type="ECO:0000256" key="1">
    <source>
        <dbReference type="ARBA" id="ARBA00004283"/>
    </source>
</evidence>
<feature type="region of interest" description="Disordered" evidence="9">
    <location>
        <begin position="758"/>
        <end position="790"/>
    </location>
</feature>
<evidence type="ECO:0000256" key="3">
    <source>
        <dbReference type="ARBA" id="ARBA00022583"/>
    </source>
</evidence>
<feature type="compositionally biased region" description="Basic and acidic residues" evidence="9">
    <location>
        <begin position="493"/>
        <end position="508"/>
    </location>
</feature>
<dbReference type="CDD" id="cd07648">
    <property type="entry name" value="F-BAR_FCHO"/>
    <property type="match status" value="1"/>
</dbReference>
<protein>
    <submittedName>
        <fullName evidence="13">F-BAR domain only protein 2 isoform X4</fullName>
    </submittedName>
</protein>
<feature type="domain" description="F-BAR" evidence="11">
    <location>
        <begin position="3"/>
        <end position="249"/>
    </location>
</feature>
<evidence type="ECO:0000256" key="5">
    <source>
        <dbReference type="ARBA" id="ARBA00023136"/>
    </source>
</evidence>
<dbReference type="InterPro" id="IPR001060">
    <property type="entry name" value="FCH_dom"/>
</dbReference>
<gene>
    <name evidence="13" type="primary">LOC117576440</name>
</gene>
<dbReference type="InterPro" id="IPR027267">
    <property type="entry name" value="AH/BAR_dom_sf"/>
</dbReference>
<dbReference type="Gene3D" id="1.20.1270.60">
    <property type="entry name" value="Arfaptin homology (AH) domain/BAR domain"/>
    <property type="match status" value="1"/>
</dbReference>
<dbReference type="FunFam" id="1.20.1270.60:FF:000016">
    <property type="entry name" value="FCH domain only protein 2"/>
    <property type="match status" value="1"/>
</dbReference>
<dbReference type="SUPFAM" id="SSF103657">
    <property type="entry name" value="BAR/IMD domain-like"/>
    <property type="match status" value="1"/>
</dbReference>
<dbReference type="GeneID" id="117576440"/>
<feature type="compositionally biased region" description="Basic residues" evidence="9">
    <location>
        <begin position="478"/>
        <end position="492"/>
    </location>
</feature>
<feature type="compositionally biased region" description="Polar residues" evidence="9">
    <location>
        <begin position="703"/>
        <end position="718"/>
    </location>
</feature>
<feature type="compositionally biased region" description="Low complexity" evidence="9">
    <location>
        <begin position="442"/>
        <end position="460"/>
    </location>
</feature>
<dbReference type="GO" id="GO:0048268">
    <property type="term" value="P:clathrin coat assembly"/>
    <property type="evidence" value="ECO:0007669"/>
    <property type="project" value="TreeGrafter"/>
</dbReference>
<dbReference type="InterPro" id="IPR031160">
    <property type="entry name" value="F_BAR_dom"/>
</dbReference>
<feature type="region of interest" description="Disordered" evidence="9">
    <location>
        <begin position="626"/>
        <end position="646"/>
    </location>
</feature>
<keyword evidence="5" id="KW-0472">Membrane</keyword>
<dbReference type="GO" id="GO:0030136">
    <property type="term" value="C:clathrin-coated vesicle"/>
    <property type="evidence" value="ECO:0007669"/>
    <property type="project" value="TreeGrafter"/>
</dbReference>
<dbReference type="PROSITE" id="PS51741">
    <property type="entry name" value="F_BAR"/>
    <property type="match status" value="1"/>
</dbReference>
<feature type="region of interest" description="Disordered" evidence="9">
    <location>
        <begin position="1130"/>
        <end position="1153"/>
    </location>
</feature>
<sequence length="1153" mass="122779">MTVDFNDYFWGEKNNGFDVLYHNMKFGLVASKELSEFLREKSNIEEQNSKMMSKLAHKASTGTLNSTFAPVWTILRTSAEKLSTLHMQMVQKLTELVKDVAKYADELHKKHKCVKDEESQTLECVQAIQTSTVAVQKLRDLYASKVQELEKLRKDNGSHKDAEKLESKLKKLQEEYKALLDKHNPIKNEFERRMTQTCKRFQEIEEVHLRQMKEFLSTYLEMLQNNHDMVGQVHSDFKRQFVDMSVDKLLEQFVLNKYTGLEKPEMLELEFVTLSGGSRLQPQQASAAASNSNSATSIQAALRAGGAAAAASGSLVSMDQRGGGGSGAGGDALAGISLGSGSAASGSIPYADDAMLGSGGALSSPRPTSPETLGAQPAAASGTTSTVKSLRSWFMPTANKQQLQQQSTSTANFGMPGNSNSANNNNYNNTNIITTTATSVNSNTNNTTTGTINFTTNVTNKNSPNSEHQDNQVSGILRSRRDKAKTKKSKKKKDNEAADNKQEERLTSAERANNTLLDYDDHGRSMKTQNSSGSSAGGGLAALSATSAQGSVDSAGVSSMGGSVGGAIGTGATGNGLANTSNTSGAGAASSSTTGTANAANASGGGYEVDEEGFSIQPAKEIAWEEGHDKSAGSFYSDSDTDSENDKRRIHVKIKPLNNGQAPISASVDELRATVENISLSPTGVFAHHSQQLQGGTRGAVVSRQQSPEISNASTPTASVHPYAPLQSPTLSNNNANNASHNRYADLGDIFSELGEMSASAPPSATLSKPPGRQIPTPTSAGGSSIVIPRPPSRRSDMIAIGTAATAAAGSATVGRGRMSPAPAMNRADSIGSLEFRTAIGGMGSSRGPSPLTIGISDTIPLAVAFHEIIHAYFRGSDESRCQVKVSGDMMLSFPAGIAGLLANNPNPAKLGFRIKQVQNLDNLVPNGKLVQIDRQQSSAMSTLLEFNMPALTALLRRQAENNPNASYFNVDILKYQVRTKPGASSCPFQLVSYWKCEPSYTALKVDYKYNNHAMASASPLLNVTLSVPVNGSVRNVQSKPHSSWLGESNRLVWNFTDISQNSQDGGVGTLRARLELNDGPSTPAMLATQFNCEGTTLSGIEFELQGSGYRLSLVKRRFVSGKYVCEGDGIRSGATPTPPSVGSTSPYSAKSN</sequence>
<feature type="compositionally biased region" description="Low complexity" evidence="9">
    <location>
        <begin position="1141"/>
        <end position="1153"/>
    </location>
</feature>
<feature type="compositionally biased region" description="Polar residues" evidence="9">
    <location>
        <begin position="398"/>
        <end position="412"/>
    </location>
</feature>
<evidence type="ECO:0000256" key="4">
    <source>
        <dbReference type="ARBA" id="ARBA00023054"/>
    </source>
</evidence>
<accession>A0A6P8ZEW1</accession>